<sequence>MAIYFAPSGAPQAANEPIDSFLADAFIEALPGGGYVTVWNDGIRDGDQDGLFGRVFDASGAPVGTEFQVNTLSASNQASPEIIGLSSGGFLVVYDSFGIDGSLHGIAGQQFTANGGAVGDEFVINTTTSSIQSIPAVTELTNGNIAVTWAGFGSDGNNYGIQGQVISAGGGLIGDEFIANTFTLGGQYWPDVAALSGGGFVVVWDTDGQDRHSFGSYGQRFNAAGEAVGDEFQLHTSDGFAQTRPKVVGLDDGGFVTIWESNHQAGISNYGLYLQRFDASGNRVGGEEQINSHGNSTIRSHEITELDDGGFFVSWSGGSFNSTEYPLGFYGAHFDASANQVGDQILITTDLNSSRGNMPVTQLDNGDLIGVWLTAPESGSSFADMNTQVIGRFGEITGTAAGEALTGAFGNDNIQGLGGNDTLLGLDGTDTLIGGDGNDVLVGGSSENDLRDLAYGGAGHDSLEGGYGNDELRGDAGNDTIAGGFGADTVIGGTGDDTLTGSAFADQIFGGDGGDFVNGGFGHDLLNGGAGGDRFFHIGIADHGSDWIQDYDASEGDILQFGIGSATASQFQVNTTHTATAAGERSGDDSIEEAFVIYRPTGQIMWALVDGAGQSSINLQIGGDVFDLLV</sequence>
<reference evidence="4" key="1">
    <citation type="submission" date="2015-09" db="EMBL/GenBank/DDBJ databases">
        <authorList>
            <person name="Rodrigo-Torres Lidia"/>
            <person name="Arahal R.David."/>
        </authorList>
    </citation>
    <scope>NUCLEOTIDE SEQUENCE [LARGE SCALE GENOMIC DNA]</scope>
    <source>
        <strain evidence="4">CECT 7735</strain>
    </source>
</reference>
<dbReference type="STRING" id="1715693.PH7735_01275"/>
<dbReference type="Pfam" id="PF00353">
    <property type="entry name" value="HemolysinCabind"/>
    <property type="match status" value="3"/>
</dbReference>
<dbReference type="PANTHER" id="PTHR38340:SF1">
    <property type="entry name" value="S-LAYER PROTEIN"/>
    <property type="match status" value="1"/>
</dbReference>
<dbReference type="AlphaFoldDB" id="A0A0P1IPI1"/>
<proteinExistence type="predicted"/>
<dbReference type="Gene3D" id="2.150.10.10">
    <property type="entry name" value="Serralysin-like metalloprotease, C-terminal"/>
    <property type="match status" value="2"/>
</dbReference>
<organism evidence="3 4">
    <name type="scientific">Shimia thalassica</name>
    <dbReference type="NCBI Taxonomy" id="1715693"/>
    <lineage>
        <taxon>Bacteria</taxon>
        <taxon>Pseudomonadati</taxon>
        <taxon>Pseudomonadota</taxon>
        <taxon>Alphaproteobacteria</taxon>
        <taxon>Rhodobacterales</taxon>
        <taxon>Roseobacteraceae</taxon>
    </lineage>
</organism>
<dbReference type="SUPFAM" id="SSF51120">
    <property type="entry name" value="beta-Roll"/>
    <property type="match status" value="2"/>
</dbReference>
<protein>
    <submittedName>
        <fullName evidence="3">Hemolysin, chromosomal</fullName>
    </submittedName>
</protein>
<dbReference type="PRINTS" id="PR00313">
    <property type="entry name" value="CABNDNGRPT"/>
</dbReference>
<evidence type="ECO:0000313" key="3">
    <source>
        <dbReference type="EMBL" id="CUJ90636.1"/>
    </source>
</evidence>
<dbReference type="RefSeq" id="WP_058310420.1">
    <property type="nucleotide sequence ID" value="NZ_CYTW01000001.1"/>
</dbReference>
<gene>
    <name evidence="3" type="primary">hlyA_11</name>
    <name evidence="3" type="ORF">PH7735_01275</name>
</gene>
<dbReference type="InterPro" id="IPR018511">
    <property type="entry name" value="Hemolysin-typ_Ca-bd_CS"/>
</dbReference>
<dbReference type="EMBL" id="CYTW01000001">
    <property type="protein sequence ID" value="CUJ90636.1"/>
    <property type="molecule type" value="Genomic_DNA"/>
</dbReference>
<evidence type="ECO:0000256" key="2">
    <source>
        <dbReference type="ARBA" id="ARBA00022525"/>
    </source>
</evidence>
<accession>A0A0P1IPI1</accession>
<name>A0A0P1IPI1_9RHOB</name>
<dbReference type="GO" id="GO:0005509">
    <property type="term" value="F:calcium ion binding"/>
    <property type="evidence" value="ECO:0007669"/>
    <property type="project" value="InterPro"/>
</dbReference>
<evidence type="ECO:0000313" key="4">
    <source>
        <dbReference type="Proteomes" id="UP000051870"/>
    </source>
</evidence>
<dbReference type="GeneID" id="83880334"/>
<dbReference type="PROSITE" id="PS00330">
    <property type="entry name" value="HEMOLYSIN_CALCIUM"/>
    <property type="match status" value="1"/>
</dbReference>
<evidence type="ECO:0000256" key="1">
    <source>
        <dbReference type="ARBA" id="ARBA00004613"/>
    </source>
</evidence>
<keyword evidence="4" id="KW-1185">Reference proteome</keyword>
<dbReference type="InterPro" id="IPR050557">
    <property type="entry name" value="RTX_toxin/Mannuronan_C5-epim"/>
</dbReference>
<dbReference type="InterPro" id="IPR011049">
    <property type="entry name" value="Serralysin-like_metalloprot_C"/>
</dbReference>
<comment type="subcellular location">
    <subcellularLocation>
        <location evidence="1">Secreted</location>
    </subcellularLocation>
</comment>
<dbReference type="Proteomes" id="UP000051870">
    <property type="component" value="Unassembled WGS sequence"/>
</dbReference>
<dbReference type="PANTHER" id="PTHR38340">
    <property type="entry name" value="S-LAYER PROTEIN"/>
    <property type="match status" value="1"/>
</dbReference>
<keyword evidence="2" id="KW-0964">Secreted</keyword>
<dbReference type="InterPro" id="IPR001343">
    <property type="entry name" value="Hemolysn_Ca-bd"/>
</dbReference>
<dbReference type="GO" id="GO:0005576">
    <property type="term" value="C:extracellular region"/>
    <property type="evidence" value="ECO:0007669"/>
    <property type="project" value="UniProtKB-SubCell"/>
</dbReference>